<evidence type="ECO:0000313" key="2">
    <source>
        <dbReference type="EMBL" id="KAJ1525543.1"/>
    </source>
</evidence>
<feature type="compositionally biased region" description="Basic and acidic residues" evidence="1">
    <location>
        <begin position="275"/>
        <end position="291"/>
    </location>
</feature>
<organism evidence="2 3">
    <name type="scientific">Megalurothrips usitatus</name>
    <name type="common">bean blossom thrips</name>
    <dbReference type="NCBI Taxonomy" id="439358"/>
    <lineage>
        <taxon>Eukaryota</taxon>
        <taxon>Metazoa</taxon>
        <taxon>Ecdysozoa</taxon>
        <taxon>Arthropoda</taxon>
        <taxon>Hexapoda</taxon>
        <taxon>Insecta</taxon>
        <taxon>Pterygota</taxon>
        <taxon>Neoptera</taxon>
        <taxon>Paraneoptera</taxon>
        <taxon>Thysanoptera</taxon>
        <taxon>Terebrantia</taxon>
        <taxon>Thripoidea</taxon>
        <taxon>Thripidae</taxon>
        <taxon>Megalurothrips</taxon>
    </lineage>
</organism>
<dbReference type="AlphaFoldDB" id="A0AAV7XL96"/>
<evidence type="ECO:0000256" key="1">
    <source>
        <dbReference type="SAM" id="MobiDB-lite"/>
    </source>
</evidence>
<evidence type="ECO:0000313" key="3">
    <source>
        <dbReference type="Proteomes" id="UP001075354"/>
    </source>
</evidence>
<feature type="region of interest" description="Disordered" evidence="1">
    <location>
        <begin position="110"/>
        <end position="192"/>
    </location>
</feature>
<feature type="compositionally biased region" description="Polar residues" evidence="1">
    <location>
        <begin position="221"/>
        <end position="234"/>
    </location>
</feature>
<feature type="region of interest" description="Disordered" evidence="1">
    <location>
        <begin position="413"/>
        <end position="436"/>
    </location>
</feature>
<protein>
    <recommendedName>
        <fullName evidence="4">BEN domain-containing protein</fullName>
    </recommendedName>
</protein>
<keyword evidence="3" id="KW-1185">Reference proteome</keyword>
<name>A0AAV7XL96_9NEOP</name>
<dbReference type="Proteomes" id="UP001075354">
    <property type="component" value="Chromosome 8"/>
</dbReference>
<gene>
    <name evidence="2" type="ORF">ONE63_010348</name>
</gene>
<feature type="compositionally biased region" description="Low complexity" evidence="1">
    <location>
        <begin position="162"/>
        <end position="171"/>
    </location>
</feature>
<feature type="compositionally biased region" description="Basic and acidic residues" evidence="1">
    <location>
        <begin position="413"/>
        <end position="425"/>
    </location>
</feature>
<reference evidence="2" key="1">
    <citation type="submission" date="2022-12" db="EMBL/GenBank/DDBJ databases">
        <title>Chromosome-level genome assembly of the bean flower thrips Megalurothrips usitatus.</title>
        <authorList>
            <person name="Ma L."/>
            <person name="Liu Q."/>
            <person name="Li H."/>
            <person name="Cai W."/>
        </authorList>
    </citation>
    <scope>NUCLEOTIDE SEQUENCE</scope>
    <source>
        <strain evidence="2">Cailab_2022a</strain>
    </source>
</reference>
<feature type="compositionally biased region" description="Acidic residues" evidence="1">
    <location>
        <begin position="426"/>
        <end position="436"/>
    </location>
</feature>
<feature type="region of interest" description="Disordered" evidence="1">
    <location>
        <begin position="216"/>
        <end position="294"/>
    </location>
</feature>
<proteinExistence type="predicted"/>
<dbReference type="EMBL" id="JAPTSV010000008">
    <property type="protein sequence ID" value="KAJ1525543.1"/>
    <property type="molecule type" value="Genomic_DNA"/>
</dbReference>
<evidence type="ECO:0008006" key="4">
    <source>
        <dbReference type="Google" id="ProtNLM"/>
    </source>
</evidence>
<sequence length="436" mass="48163">MGNKSKFKVLVKDLRPSEVNKRPYVVKASEVCEILPDKKQSKDHLMKLMEPKARARSIKPTKRSSAGAETLPVSDFTAAEEVEVVKTQVLSAANAVKKFKANEAEKILKSVGKKKTNEMGNVNEAKKHNSLSTTPTETIEVEESTAETSNEPIGPSQDLLINSDSKGLLSGSDDDGVEDENSGKRGNSDEASLIENFLNVTLEEKNDDVDLFPDAIFDKNQLPQGSSRKGTNAPSHARKGRNEEETPGTKSGNKEPCTSGDVDALQSENSHLKQKIADLMRQREEEKKNDQRLTSLLSEQRKLTVAVKGLQKDMKKCLGIVGKSTREGVCTLATMKSAVPEDVPDGIPDDKIYVGELGNDSYISKSDLLETMSWRSDDEFTKLTVTRELTKYCSRKRSEILQKLEREQQRAKLVLKEKENPKGSDSDDSDDTGDES</sequence>
<accession>A0AAV7XL96</accession>
<comment type="caution">
    <text evidence="2">The sequence shown here is derived from an EMBL/GenBank/DDBJ whole genome shotgun (WGS) entry which is preliminary data.</text>
</comment>